<dbReference type="eggNOG" id="ENOG5033MAZ">
    <property type="taxonomic scope" value="Bacteria"/>
</dbReference>
<dbReference type="OrthoDB" id="286517at2"/>
<evidence type="ECO:0000313" key="2">
    <source>
        <dbReference type="EMBL" id="EGV28996.1"/>
    </source>
</evidence>
<feature type="transmembrane region" description="Helical" evidence="1">
    <location>
        <begin position="219"/>
        <end position="252"/>
    </location>
</feature>
<dbReference type="EMBL" id="AFWT01000029">
    <property type="protein sequence ID" value="EGV28996.1"/>
    <property type="molecule type" value="Genomic_DNA"/>
</dbReference>
<evidence type="ECO:0000256" key="1">
    <source>
        <dbReference type="SAM" id="Phobius"/>
    </source>
</evidence>
<proteinExistence type="predicted"/>
<feature type="transmembrane region" description="Helical" evidence="1">
    <location>
        <begin position="358"/>
        <end position="377"/>
    </location>
</feature>
<feature type="transmembrane region" description="Helical" evidence="1">
    <location>
        <begin position="187"/>
        <end position="213"/>
    </location>
</feature>
<feature type="transmembrane region" description="Helical" evidence="1">
    <location>
        <begin position="152"/>
        <end position="175"/>
    </location>
</feature>
<feature type="transmembrane region" description="Helical" evidence="1">
    <location>
        <begin position="264"/>
        <end position="284"/>
    </location>
</feature>
<feature type="transmembrane region" description="Helical" evidence="1">
    <location>
        <begin position="414"/>
        <end position="434"/>
    </location>
</feature>
<organism evidence="2 3">
    <name type="scientific">Thiorhodococcus drewsii AZ1</name>
    <dbReference type="NCBI Taxonomy" id="765913"/>
    <lineage>
        <taxon>Bacteria</taxon>
        <taxon>Pseudomonadati</taxon>
        <taxon>Pseudomonadota</taxon>
        <taxon>Gammaproteobacteria</taxon>
        <taxon>Chromatiales</taxon>
        <taxon>Chromatiaceae</taxon>
        <taxon>Thiorhodococcus</taxon>
    </lineage>
</organism>
<feature type="transmembrane region" description="Helical" evidence="1">
    <location>
        <begin position="44"/>
        <end position="65"/>
    </location>
</feature>
<evidence type="ECO:0000313" key="3">
    <source>
        <dbReference type="Proteomes" id="UP000004200"/>
    </source>
</evidence>
<gene>
    <name evidence="2" type="ORF">ThidrDRAFT_3435</name>
</gene>
<name>G2E572_9GAMM</name>
<feature type="transmembrane region" description="Helical" evidence="1">
    <location>
        <begin position="128"/>
        <end position="146"/>
    </location>
</feature>
<protein>
    <submittedName>
        <fullName evidence="2">Uncharacterized protein</fullName>
    </submittedName>
</protein>
<accession>G2E572</accession>
<keyword evidence="1" id="KW-1133">Transmembrane helix</keyword>
<feature type="transmembrane region" description="Helical" evidence="1">
    <location>
        <begin position="389"/>
        <end position="409"/>
    </location>
</feature>
<sequence length="557" mass="62380">MSSINLLEPNKKLELIFYYSMKNSNKIQCESSARNISDGWKSGLLNLANILFLFFSFTIFFSYFLGVGYSNLNYNSDLVQPFMQARDLLQEPSRFNDWYFSPALYFFPDLIFSVFLVVLPIPNAVLPIIYGALLFTLYSGAGGILISSNMRVSFVTATNLIAAIILLVGLMSFSYAVKGPISPLSYVWLASASIHTGAVLMTLVSAAIFINLLTNQARLRWLVVLGVTVYLSSFSDLLFVVWFVVPASIIAILHGISIGGRRSYIYAVTLIVATISALISERLIRNVLFSSELDVFSGYMSPINPIDSVLSFSQELIRAVKMNDYPALITVGVLIPIGARAIKICFDLLGRQPQTVGNYIELFIAMSCFSALLTPLATGNYKVVGDWRYFIVIHILIMVWIVYFISNVIGSIRIVNVVAGLGAGVLIAVSAMTVSEDAIASVKRLQSPTPVEICLRQEKRTTGIGDYWTAKLLMFMTRREIHIVQVREDGYFFRWNYNRRWFSVRSDNKAPFSPDFIITKNLDPNKLRARFGDPSRSIVCGDSEIWLYDLPLRTEGL</sequence>
<keyword evidence="3" id="KW-1185">Reference proteome</keyword>
<dbReference type="AlphaFoldDB" id="G2E572"/>
<comment type="caution">
    <text evidence="2">The sequence shown here is derived from an EMBL/GenBank/DDBJ whole genome shotgun (WGS) entry which is preliminary data.</text>
</comment>
<dbReference type="TCDB" id="9.B.224.1.4">
    <property type="family name" value="the 11 tms uncharacterized protein (11ucp) family"/>
</dbReference>
<feature type="transmembrane region" description="Helical" evidence="1">
    <location>
        <begin position="98"/>
        <end position="121"/>
    </location>
</feature>
<keyword evidence="1" id="KW-0812">Transmembrane</keyword>
<keyword evidence="1" id="KW-0472">Membrane</keyword>
<reference evidence="2 3" key="1">
    <citation type="submission" date="2011-06" db="EMBL/GenBank/DDBJ databases">
        <title>The draft genome of Thiorhodococcus drewsii AZ1.</title>
        <authorList>
            <consortium name="US DOE Joint Genome Institute (JGI-PGF)"/>
            <person name="Lucas S."/>
            <person name="Han J."/>
            <person name="Lapidus A."/>
            <person name="Cheng J.-F."/>
            <person name="Goodwin L."/>
            <person name="Pitluck S."/>
            <person name="Peters L."/>
            <person name="Land M.L."/>
            <person name="Hauser L."/>
            <person name="Vogl K."/>
            <person name="Liu Z."/>
            <person name="Imhoff J."/>
            <person name="Thiel V."/>
            <person name="Frigaard N.-U."/>
            <person name="Bryant D.A."/>
            <person name="Woyke T.J."/>
        </authorList>
    </citation>
    <scope>NUCLEOTIDE SEQUENCE [LARGE SCALE GENOMIC DNA]</scope>
    <source>
        <strain evidence="2 3">AZ1</strain>
    </source>
</reference>
<dbReference type="RefSeq" id="WP_007042148.1">
    <property type="nucleotide sequence ID" value="NZ_AFWT01000029.1"/>
</dbReference>
<dbReference type="Proteomes" id="UP000004200">
    <property type="component" value="Unassembled WGS sequence"/>
</dbReference>